<comment type="caution">
    <text evidence="1">The sequence shown here is derived from an EMBL/GenBank/DDBJ whole genome shotgun (WGS) entry which is preliminary data.</text>
</comment>
<dbReference type="Proteomes" id="UP001320420">
    <property type="component" value="Unassembled WGS sequence"/>
</dbReference>
<name>A0AAN9YR91_9PEZI</name>
<gene>
    <name evidence="1" type="ORF">SLS62_006843</name>
</gene>
<organism evidence="1 2">
    <name type="scientific">Diatrype stigma</name>
    <dbReference type="NCBI Taxonomy" id="117547"/>
    <lineage>
        <taxon>Eukaryota</taxon>
        <taxon>Fungi</taxon>
        <taxon>Dikarya</taxon>
        <taxon>Ascomycota</taxon>
        <taxon>Pezizomycotina</taxon>
        <taxon>Sordariomycetes</taxon>
        <taxon>Xylariomycetidae</taxon>
        <taxon>Xylariales</taxon>
        <taxon>Diatrypaceae</taxon>
        <taxon>Diatrype</taxon>
    </lineage>
</organism>
<dbReference type="AlphaFoldDB" id="A0AAN9YR91"/>
<protein>
    <submittedName>
        <fullName evidence="1">Uncharacterized protein</fullName>
    </submittedName>
</protein>
<reference evidence="1 2" key="1">
    <citation type="submission" date="2024-02" db="EMBL/GenBank/DDBJ databases">
        <title>De novo assembly and annotation of 12 fungi associated with fruit tree decline syndrome in Ontario, Canada.</title>
        <authorList>
            <person name="Sulman M."/>
            <person name="Ellouze W."/>
            <person name="Ilyukhin E."/>
        </authorList>
    </citation>
    <scope>NUCLEOTIDE SEQUENCE [LARGE SCALE GENOMIC DNA]</scope>
    <source>
        <strain evidence="1 2">M11/M66-122</strain>
    </source>
</reference>
<dbReference type="EMBL" id="JAKJXP020000053">
    <property type="protein sequence ID" value="KAK7751160.1"/>
    <property type="molecule type" value="Genomic_DNA"/>
</dbReference>
<dbReference type="InterPro" id="IPR016169">
    <property type="entry name" value="FAD-bd_PCMH_sub2"/>
</dbReference>
<evidence type="ECO:0000313" key="1">
    <source>
        <dbReference type="EMBL" id="KAK7751160.1"/>
    </source>
</evidence>
<proteinExistence type="predicted"/>
<keyword evidence="2" id="KW-1185">Reference proteome</keyword>
<sequence length="180" mass="19412">MLKRIPSGGIPVSPNIHGLTADNVRDFEVTGKVILSDCSVLNANSESLPDFRRASKGDGRTLVRLDLVGSVASFDFKTSPLTKTRCAVYLYDPADYVNILQDTIEVQKSMESDPNIGLFVSFNLTFVAVGSMNADTLTDILGAFDPFLNLKSLMTVAVPWTDGTIGSLIASIQYDATSAR</sequence>
<dbReference type="Gene3D" id="3.30.465.10">
    <property type="match status" value="1"/>
</dbReference>
<evidence type="ECO:0000313" key="2">
    <source>
        <dbReference type="Proteomes" id="UP001320420"/>
    </source>
</evidence>
<accession>A0AAN9YR91</accession>